<protein>
    <recommendedName>
        <fullName evidence="1">Type 9 secretion system plug protein N-terminal domain-containing protein</fullName>
    </recommendedName>
</protein>
<name>A0A0F8X6Y2_9ZZZZ</name>
<feature type="domain" description="Type 9 secretion system plug protein N-terminal" evidence="1">
    <location>
        <begin position="42"/>
        <end position="166"/>
    </location>
</feature>
<gene>
    <name evidence="2" type="ORF">LCGC14_3061650</name>
</gene>
<accession>A0A0F8X6Y2</accession>
<dbReference type="EMBL" id="LAZR01064847">
    <property type="protein sequence ID" value="KKK56725.1"/>
    <property type="molecule type" value="Genomic_DNA"/>
</dbReference>
<evidence type="ECO:0000313" key="2">
    <source>
        <dbReference type="EMBL" id="KKK56725.1"/>
    </source>
</evidence>
<dbReference type="Pfam" id="PF17116">
    <property type="entry name" value="T9SS_plug_1st"/>
    <property type="match status" value="1"/>
</dbReference>
<evidence type="ECO:0000259" key="1">
    <source>
        <dbReference type="Pfam" id="PF17116"/>
    </source>
</evidence>
<proteinExistence type="predicted"/>
<reference evidence="2" key="1">
    <citation type="journal article" date="2015" name="Nature">
        <title>Complex archaea that bridge the gap between prokaryotes and eukaryotes.</title>
        <authorList>
            <person name="Spang A."/>
            <person name="Saw J.H."/>
            <person name="Jorgensen S.L."/>
            <person name="Zaremba-Niedzwiedzka K."/>
            <person name="Martijn J."/>
            <person name="Lind A.E."/>
            <person name="van Eijk R."/>
            <person name="Schleper C."/>
            <person name="Guy L."/>
            <person name="Ettema T.J."/>
        </authorList>
    </citation>
    <scope>NUCLEOTIDE SEQUENCE</scope>
</reference>
<dbReference type="AlphaFoldDB" id="A0A0F8X6Y2"/>
<feature type="non-terminal residue" evidence="2">
    <location>
        <position position="311"/>
    </location>
</feature>
<organism evidence="2">
    <name type="scientific">marine sediment metagenome</name>
    <dbReference type="NCBI Taxonomy" id="412755"/>
    <lineage>
        <taxon>unclassified sequences</taxon>
        <taxon>metagenomes</taxon>
        <taxon>ecological metagenomes</taxon>
    </lineage>
</organism>
<dbReference type="InterPro" id="IPR031345">
    <property type="entry name" value="T9SS_Plug_N"/>
</dbReference>
<comment type="caution">
    <text evidence="2">The sequence shown here is derived from an EMBL/GenBank/DDBJ whole genome shotgun (WGS) entry which is preliminary data.</text>
</comment>
<sequence length="311" mass="36547">MLKLILNLNRVGFFTTFILLFLIKGISGQENFYADKIYRESIKSVQFHRTGWDLSYPIIEMNTLDRLSLSFDDLTNQIKNYSWTIEHCDADWYPSGLATDEYMSGFAQQPIQDYALSFNTYVNYVHYKVALPNEDARILLSGNYVIKVFEDYDVDNPVLVRRFSVSESLASIKGRASRPVSDPYRDDGQQVNFSVLLGSLSVNDPYSEIKVTIQQNNRWNMSIRTLKPLFVRGDELDYNHTSENIFKAGNEYRYIDIKSMRYMAEMVQKIDYQPPRYHVFLYPDATRYNARYFYRKDLNGRFYIEVQEGVN</sequence>